<evidence type="ECO:0000313" key="2">
    <source>
        <dbReference type="EMBL" id="GBG22999.1"/>
    </source>
</evidence>
<dbReference type="AlphaFoldDB" id="A0A2R5FY70"/>
<gene>
    <name evidence="2" type="ORF">NIES4072_67110</name>
</gene>
<comment type="similarity">
    <text evidence="1">Belongs to the CpcE/RpcE/PecE family.</text>
</comment>
<evidence type="ECO:0000256" key="1">
    <source>
        <dbReference type="ARBA" id="ARBA00009299"/>
    </source>
</evidence>
<accession>A0A2R5FY70</accession>
<organism evidence="2 3">
    <name type="scientific">Nostoc commune NIES-4072</name>
    <dbReference type="NCBI Taxonomy" id="2005467"/>
    <lineage>
        <taxon>Bacteria</taxon>
        <taxon>Bacillati</taxon>
        <taxon>Cyanobacteriota</taxon>
        <taxon>Cyanophyceae</taxon>
        <taxon>Nostocales</taxon>
        <taxon>Nostocaceae</taxon>
        <taxon>Nostoc</taxon>
    </lineage>
</organism>
<dbReference type="InterPro" id="IPR016024">
    <property type="entry name" value="ARM-type_fold"/>
</dbReference>
<dbReference type="RefSeq" id="WP_109012981.1">
    <property type="nucleotide sequence ID" value="NZ_BDUD01000002.1"/>
</dbReference>
<evidence type="ECO:0000313" key="3">
    <source>
        <dbReference type="Proteomes" id="UP000245124"/>
    </source>
</evidence>
<dbReference type="Proteomes" id="UP000245124">
    <property type="component" value="Unassembled WGS sequence"/>
</dbReference>
<name>A0A2R5FY70_NOSCO</name>
<dbReference type="OrthoDB" id="482943at2"/>
<sequence length="221" mass="24825">MKLGDYGDRTQEFHHIKSKNMMSKNTNRPTVYDAVLGGQEKAPPGAVVLGGLEGVKRRLANPVVEQRIAALEEALKYGEAGLELVIWALDDKLWKVRQAAYSLLASRQEPIVQEILQEYGNKIDRYDAFVAMARAGGVSDIDTLMENLENDRNSATYKLVDFTLGLVDTSQGQDRIRHYLFNGTQLQRNYAALYFKRKGAKDILIEAVQQGCIDRVQAFSK</sequence>
<dbReference type="EMBL" id="BDUD01000002">
    <property type="protein sequence ID" value="GBG22999.1"/>
    <property type="molecule type" value="Genomic_DNA"/>
</dbReference>
<proteinExistence type="inferred from homology"/>
<protein>
    <submittedName>
        <fullName evidence="2">GUN4 domain protein</fullName>
    </submittedName>
</protein>
<comment type="caution">
    <text evidence="2">The sequence shown here is derived from an EMBL/GenBank/DDBJ whole genome shotgun (WGS) entry which is preliminary data.</text>
</comment>
<reference evidence="2 3" key="1">
    <citation type="submission" date="2017-06" db="EMBL/GenBank/DDBJ databases">
        <title>Genome sequencing of cyanobaciteial culture collection at National Institute for Environmental Studies (NIES).</title>
        <authorList>
            <person name="Hirose Y."/>
            <person name="Shimura Y."/>
            <person name="Fujisawa T."/>
            <person name="Nakamura Y."/>
            <person name="Kawachi M."/>
        </authorList>
    </citation>
    <scope>NUCLEOTIDE SEQUENCE [LARGE SCALE GENOMIC DNA]</scope>
    <source>
        <strain evidence="2 3">NIES-4072</strain>
    </source>
</reference>
<dbReference type="SUPFAM" id="SSF48371">
    <property type="entry name" value="ARM repeat"/>
    <property type="match status" value="1"/>
</dbReference>
<keyword evidence="3" id="KW-1185">Reference proteome</keyword>